<accession>A0AAV0M4Q2</accession>
<dbReference type="InterPro" id="IPR036047">
    <property type="entry name" value="F-box-like_dom_sf"/>
</dbReference>
<dbReference type="SUPFAM" id="SSF81383">
    <property type="entry name" value="F-box domain"/>
    <property type="match status" value="1"/>
</dbReference>
<dbReference type="Gene3D" id="1.20.1280.50">
    <property type="match status" value="1"/>
</dbReference>
<dbReference type="PROSITE" id="PS50181">
    <property type="entry name" value="FBOX"/>
    <property type="match status" value="1"/>
</dbReference>
<organism evidence="3 4">
    <name type="scientific">Linum tenue</name>
    <dbReference type="NCBI Taxonomy" id="586396"/>
    <lineage>
        <taxon>Eukaryota</taxon>
        <taxon>Viridiplantae</taxon>
        <taxon>Streptophyta</taxon>
        <taxon>Embryophyta</taxon>
        <taxon>Tracheophyta</taxon>
        <taxon>Spermatophyta</taxon>
        <taxon>Magnoliopsida</taxon>
        <taxon>eudicotyledons</taxon>
        <taxon>Gunneridae</taxon>
        <taxon>Pentapetalae</taxon>
        <taxon>rosids</taxon>
        <taxon>fabids</taxon>
        <taxon>Malpighiales</taxon>
        <taxon>Linaceae</taxon>
        <taxon>Linum</taxon>
    </lineage>
</organism>
<comment type="caution">
    <text evidence="3">The sequence shown here is derived from an EMBL/GenBank/DDBJ whole genome shotgun (WGS) entry which is preliminary data.</text>
</comment>
<dbReference type="PANTHER" id="PTHR34223">
    <property type="entry name" value="OS11G0201299 PROTEIN"/>
    <property type="match status" value="1"/>
</dbReference>
<dbReference type="AlphaFoldDB" id="A0AAV0M4Q2"/>
<dbReference type="PANTHER" id="PTHR34223:SF51">
    <property type="entry name" value="OS06G0556300 PROTEIN"/>
    <property type="match status" value="1"/>
</dbReference>
<dbReference type="InterPro" id="IPR001810">
    <property type="entry name" value="F-box_dom"/>
</dbReference>
<proteinExistence type="predicted"/>
<protein>
    <recommendedName>
        <fullName evidence="2">F-box domain-containing protein</fullName>
    </recommendedName>
</protein>
<dbReference type="InterPro" id="IPR053197">
    <property type="entry name" value="F-box_SCFL_complex_component"/>
</dbReference>
<reference evidence="3" key="1">
    <citation type="submission" date="2022-08" db="EMBL/GenBank/DDBJ databases">
        <authorList>
            <person name="Gutierrez-Valencia J."/>
        </authorList>
    </citation>
    <scope>NUCLEOTIDE SEQUENCE</scope>
</reference>
<dbReference type="Proteomes" id="UP001154282">
    <property type="component" value="Unassembled WGS sequence"/>
</dbReference>
<evidence type="ECO:0000313" key="3">
    <source>
        <dbReference type="EMBL" id="CAI0441197.1"/>
    </source>
</evidence>
<name>A0AAV0M4Q2_9ROSI</name>
<dbReference type="SUPFAM" id="SSF52058">
    <property type="entry name" value="L domain-like"/>
    <property type="match status" value="2"/>
</dbReference>
<sequence length="625" mass="70961">MNSNSSGSELGKAGKWRREEDEEETNNTGTTSDRLTHLPEPIIYHILSFLDTKAGVQTSILSRAWRSAWKNVPVLDFCSHSFSQYPSFRRYVDKVLSLRYLVNVEKLTYISNESSEEERADSQFGRVVQYALCHDTQHLAIGDRIRFHRYLRFSDLFGSILNCNMRTLELRSIAIDSGFRSFGFQRMTTLKLDWCNFSFEQVEDLDPFSNFPCLQNLSLTNSSNRVPRHLRGGSFKVSGLQLLSLKLELMKFRKFELDAPKLKLLHISEIAGFCSAFSELSFPSLDHADILFYPDSMANKKHLVSFFKSLHNAICLTLHSKTIQVLSGLDEFLEQPTDFTRLTHLNVSSSSIPYEVVDCFLKGSSTTEPNVQYRVNSVGGLGEQRSPFTSLKSLILALESVPYRLPNYKLSDLDSDLATLELGFIFLDCSLRSSGFRVLTTLCLDRCLLGSDKEDFDLFSDFASLKNLVLHHCILHEDRSSAGDERFFKISGPQLLSLKILDNLLNTKVEISAPKLEFFSFWNVLEIHELSKLSVPSLVHADIKFGSNELRATVIEWPTLIVIPLFKGLSNATSLVLDSFSIQELSDICEFLEQHPSLYEIAFPAVISVNELKKPALHLRPRKDP</sequence>
<evidence type="ECO:0000313" key="4">
    <source>
        <dbReference type="Proteomes" id="UP001154282"/>
    </source>
</evidence>
<gene>
    <name evidence="3" type="ORF">LITE_LOCUS26771</name>
</gene>
<dbReference type="EMBL" id="CAMGYJ010000007">
    <property type="protein sequence ID" value="CAI0441197.1"/>
    <property type="molecule type" value="Genomic_DNA"/>
</dbReference>
<feature type="region of interest" description="Disordered" evidence="1">
    <location>
        <begin position="1"/>
        <end position="34"/>
    </location>
</feature>
<evidence type="ECO:0000256" key="1">
    <source>
        <dbReference type="SAM" id="MobiDB-lite"/>
    </source>
</evidence>
<evidence type="ECO:0000259" key="2">
    <source>
        <dbReference type="PROSITE" id="PS50181"/>
    </source>
</evidence>
<keyword evidence="4" id="KW-1185">Reference proteome</keyword>
<dbReference type="Pfam" id="PF00646">
    <property type="entry name" value="F-box"/>
    <property type="match status" value="1"/>
</dbReference>
<feature type="domain" description="F-box" evidence="2">
    <location>
        <begin position="32"/>
        <end position="85"/>
    </location>
</feature>